<dbReference type="Gene3D" id="1.20.1070.10">
    <property type="entry name" value="Rhodopsin 7-helix transmembrane proteins"/>
    <property type="match status" value="1"/>
</dbReference>
<evidence type="ECO:0000256" key="8">
    <source>
        <dbReference type="ARBA" id="ARBA00023224"/>
    </source>
</evidence>
<gene>
    <name evidence="11" type="ORF">BSL78_16752</name>
</gene>
<dbReference type="PRINTS" id="PR00237">
    <property type="entry name" value="GPCRRHODOPSN"/>
</dbReference>
<dbReference type="STRING" id="307972.A0A2G8KEF4"/>
<dbReference type="GO" id="GO:0004930">
    <property type="term" value="F:G protein-coupled receptor activity"/>
    <property type="evidence" value="ECO:0007669"/>
    <property type="project" value="UniProtKB-KW"/>
</dbReference>
<feature type="transmembrane region" description="Helical" evidence="9">
    <location>
        <begin position="59"/>
        <end position="84"/>
    </location>
</feature>
<sequence>MAKLSETTTNILLITDDFSDFEDVFIGILQVLNGVLIVLGNTINLCVIPRLAFHKNMRCYLLSLAIADMTTGLMILTCLVSLHFKLLSTDNSLCKLTGFLFSLAPAVSSYSLVWIAIDKFCLIQYPFKYDRLFKEFVPPLFLSINLLCTIPLISWISYGNGQLFTNIIYQPHFKICLVDFTNPEKAAAIFIAGFFGMGIPLVITSCLYLKLSMTAHEQARRINNMIFTVNHAHGDNSSQQAANPWRGVIFSFIVIGAFFFAWSPFWITQIIHLSSDNRVSRNLDFLFGYLTISNSWWNVVIYTFGSKDFRKEVKKLFLLQR</sequence>
<evidence type="ECO:0000256" key="6">
    <source>
        <dbReference type="ARBA" id="ARBA00023136"/>
    </source>
</evidence>
<keyword evidence="6 9" id="KW-0472">Membrane</keyword>
<keyword evidence="7 11" id="KW-0675">Receptor</keyword>
<dbReference type="InterPro" id="IPR000276">
    <property type="entry name" value="GPCR_Rhodpsn"/>
</dbReference>
<feature type="domain" description="G-protein coupled receptors family 1 profile" evidence="10">
    <location>
        <begin position="40"/>
        <end position="302"/>
    </location>
</feature>
<accession>A0A2G8KEF4</accession>
<evidence type="ECO:0000259" key="10">
    <source>
        <dbReference type="PROSITE" id="PS50262"/>
    </source>
</evidence>
<dbReference type="PROSITE" id="PS50262">
    <property type="entry name" value="G_PROTEIN_RECEP_F1_2"/>
    <property type="match status" value="1"/>
</dbReference>
<feature type="transmembrane region" description="Helical" evidence="9">
    <location>
        <begin position="287"/>
        <end position="305"/>
    </location>
</feature>
<protein>
    <submittedName>
        <fullName evidence="11">Putative beta-3 adrenergic receptor-like</fullName>
    </submittedName>
</protein>
<keyword evidence="12" id="KW-1185">Reference proteome</keyword>
<dbReference type="Pfam" id="PF00001">
    <property type="entry name" value="7tm_1"/>
    <property type="match status" value="1"/>
</dbReference>
<dbReference type="CDD" id="cd00637">
    <property type="entry name" value="7tm_classA_rhodopsin-like"/>
    <property type="match status" value="1"/>
</dbReference>
<feature type="transmembrane region" description="Helical" evidence="9">
    <location>
        <begin position="247"/>
        <end position="267"/>
    </location>
</feature>
<dbReference type="OrthoDB" id="6376512at2759"/>
<evidence type="ECO:0000256" key="3">
    <source>
        <dbReference type="ARBA" id="ARBA00022692"/>
    </source>
</evidence>
<evidence type="ECO:0000256" key="7">
    <source>
        <dbReference type="ARBA" id="ARBA00023170"/>
    </source>
</evidence>
<dbReference type="EMBL" id="MRZV01000648">
    <property type="protein sequence ID" value="PIK46381.1"/>
    <property type="molecule type" value="Genomic_DNA"/>
</dbReference>
<evidence type="ECO:0000313" key="11">
    <source>
        <dbReference type="EMBL" id="PIK46381.1"/>
    </source>
</evidence>
<feature type="transmembrane region" description="Helical" evidence="9">
    <location>
        <begin position="96"/>
        <end position="117"/>
    </location>
</feature>
<feature type="transmembrane region" description="Helical" evidence="9">
    <location>
        <begin position="187"/>
        <end position="211"/>
    </location>
</feature>
<dbReference type="Proteomes" id="UP000230750">
    <property type="component" value="Unassembled WGS sequence"/>
</dbReference>
<dbReference type="GO" id="GO:0005886">
    <property type="term" value="C:plasma membrane"/>
    <property type="evidence" value="ECO:0007669"/>
    <property type="project" value="UniProtKB-SubCell"/>
</dbReference>
<feature type="transmembrane region" description="Helical" evidence="9">
    <location>
        <begin position="24"/>
        <end position="47"/>
    </location>
</feature>
<keyword evidence="3 9" id="KW-0812">Transmembrane</keyword>
<reference evidence="11 12" key="1">
    <citation type="journal article" date="2017" name="PLoS Biol.">
        <title>The sea cucumber genome provides insights into morphological evolution and visceral regeneration.</title>
        <authorList>
            <person name="Zhang X."/>
            <person name="Sun L."/>
            <person name="Yuan J."/>
            <person name="Sun Y."/>
            <person name="Gao Y."/>
            <person name="Zhang L."/>
            <person name="Li S."/>
            <person name="Dai H."/>
            <person name="Hamel J.F."/>
            <person name="Liu C."/>
            <person name="Yu Y."/>
            <person name="Liu S."/>
            <person name="Lin W."/>
            <person name="Guo K."/>
            <person name="Jin S."/>
            <person name="Xu P."/>
            <person name="Storey K.B."/>
            <person name="Huan P."/>
            <person name="Zhang T."/>
            <person name="Zhou Y."/>
            <person name="Zhang J."/>
            <person name="Lin C."/>
            <person name="Li X."/>
            <person name="Xing L."/>
            <person name="Huo D."/>
            <person name="Sun M."/>
            <person name="Wang L."/>
            <person name="Mercier A."/>
            <person name="Li F."/>
            <person name="Yang H."/>
            <person name="Xiang J."/>
        </authorList>
    </citation>
    <scope>NUCLEOTIDE SEQUENCE [LARGE SCALE GENOMIC DNA]</scope>
    <source>
        <strain evidence="11">Shaxun</strain>
        <tissue evidence="11">Muscle</tissue>
    </source>
</reference>
<dbReference type="InterPro" id="IPR017452">
    <property type="entry name" value="GPCR_Rhodpsn_7TM"/>
</dbReference>
<evidence type="ECO:0000256" key="5">
    <source>
        <dbReference type="ARBA" id="ARBA00023040"/>
    </source>
</evidence>
<evidence type="ECO:0000256" key="4">
    <source>
        <dbReference type="ARBA" id="ARBA00022989"/>
    </source>
</evidence>
<feature type="transmembrane region" description="Helical" evidence="9">
    <location>
        <begin position="137"/>
        <end position="158"/>
    </location>
</feature>
<evidence type="ECO:0000256" key="9">
    <source>
        <dbReference type="SAM" id="Phobius"/>
    </source>
</evidence>
<evidence type="ECO:0000256" key="2">
    <source>
        <dbReference type="ARBA" id="ARBA00022475"/>
    </source>
</evidence>
<dbReference type="SUPFAM" id="SSF81321">
    <property type="entry name" value="Family A G protein-coupled receptor-like"/>
    <property type="match status" value="1"/>
</dbReference>
<organism evidence="11 12">
    <name type="scientific">Stichopus japonicus</name>
    <name type="common">Sea cucumber</name>
    <dbReference type="NCBI Taxonomy" id="307972"/>
    <lineage>
        <taxon>Eukaryota</taxon>
        <taxon>Metazoa</taxon>
        <taxon>Echinodermata</taxon>
        <taxon>Eleutherozoa</taxon>
        <taxon>Echinozoa</taxon>
        <taxon>Holothuroidea</taxon>
        <taxon>Aspidochirotacea</taxon>
        <taxon>Aspidochirotida</taxon>
        <taxon>Stichopodidae</taxon>
        <taxon>Apostichopus</taxon>
    </lineage>
</organism>
<name>A0A2G8KEF4_STIJA</name>
<evidence type="ECO:0000313" key="12">
    <source>
        <dbReference type="Proteomes" id="UP000230750"/>
    </source>
</evidence>
<evidence type="ECO:0000256" key="1">
    <source>
        <dbReference type="ARBA" id="ARBA00004651"/>
    </source>
</evidence>
<dbReference type="AlphaFoldDB" id="A0A2G8KEF4"/>
<comment type="subcellular location">
    <subcellularLocation>
        <location evidence="1">Cell membrane</location>
        <topology evidence="1">Multi-pass membrane protein</topology>
    </subcellularLocation>
</comment>
<comment type="caution">
    <text evidence="11">The sequence shown here is derived from an EMBL/GenBank/DDBJ whole genome shotgun (WGS) entry which is preliminary data.</text>
</comment>
<proteinExistence type="predicted"/>
<dbReference type="InterPro" id="IPR050569">
    <property type="entry name" value="TAAR"/>
</dbReference>
<keyword evidence="8" id="KW-0807">Transducer</keyword>
<keyword evidence="2" id="KW-1003">Cell membrane</keyword>
<keyword evidence="4 9" id="KW-1133">Transmembrane helix</keyword>
<keyword evidence="5" id="KW-0297">G-protein coupled receptor</keyword>
<dbReference type="PANTHER" id="PTHR24249">
    <property type="entry name" value="HISTAMINE RECEPTOR-RELATED G-PROTEIN COUPLED RECEPTOR"/>
    <property type="match status" value="1"/>
</dbReference>